<gene>
    <name evidence="1" type="ORF">NFI95_15435</name>
</gene>
<dbReference type="RefSeq" id="WP_422865325.1">
    <property type="nucleotide sequence ID" value="NZ_JAMSKV010000017.1"/>
</dbReference>
<comment type="caution">
    <text evidence="1">The sequence shown here is derived from an EMBL/GenBank/DDBJ whole genome shotgun (WGS) entry which is preliminary data.</text>
</comment>
<dbReference type="EMBL" id="JAMSKV010000017">
    <property type="protein sequence ID" value="MCQ8279836.1"/>
    <property type="molecule type" value="Genomic_DNA"/>
</dbReference>
<reference evidence="1 2" key="1">
    <citation type="submission" date="2022-06" db="EMBL/GenBank/DDBJ databases">
        <title>Endosaccharibacter gen. nov., sp. nov., endophytic bacteria isolated from sugarcane.</title>
        <authorList>
            <person name="Pitiwittayakul N."/>
            <person name="Yukphan P."/>
            <person name="Charoenyingcharoen P."/>
            <person name="Tanasupawat S."/>
        </authorList>
    </citation>
    <scope>NUCLEOTIDE SEQUENCE [LARGE SCALE GENOMIC DNA]</scope>
    <source>
        <strain evidence="1 2">KSS8</strain>
    </source>
</reference>
<evidence type="ECO:0000313" key="1">
    <source>
        <dbReference type="EMBL" id="MCQ8279836.1"/>
    </source>
</evidence>
<organism evidence="1 2">
    <name type="scientific">Endosaccharibacter trunci</name>
    <dbReference type="NCBI Taxonomy" id="2812733"/>
    <lineage>
        <taxon>Bacteria</taxon>
        <taxon>Pseudomonadati</taxon>
        <taxon>Pseudomonadota</taxon>
        <taxon>Alphaproteobacteria</taxon>
        <taxon>Acetobacterales</taxon>
        <taxon>Acetobacteraceae</taxon>
        <taxon>Endosaccharibacter</taxon>
    </lineage>
</organism>
<name>A0ABT1WAC4_9PROT</name>
<evidence type="ECO:0000313" key="2">
    <source>
        <dbReference type="Proteomes" id="UP001524587"/>
    </source>
</evidence>
<accession>A0ABT1WAC4</accession>
<proteinExistence type="predicted"/>
<protein>
    <submittedName>
        <fullName evidence="1">Uncharacterized protein</fullName>
    </submittedName>
</protein>
<keyword evidence="2" id="KW-1185">Reference proteome</keyword>
<dbReference type="Proteomes" id="UP001524587">
    <property type="component" value="Unassembled WGS sequence"/>
</dbReference>
<sequence length="120" mass="13436">MTPAETLARRLHADQVDLTGGTVDSDGKTVWVHASDGSCVGRFSRFGIDLHTTITEQMNGASECLDCTHEKPGLVEWRRFQRGTLDHYGIMVADDHMPRFLASNAPARKVLERALRERWG</sequence>